<keyword evidence="6" id="KW-1185">Reference proteome</keyword>
<dbReference type="PANTHER" id="PTHR21363">
    <property type="entry name" value="PREPHENATE DEHYDROGENASE"/>
    <property type="match status" value="1"/>
</dbReference>
<evidence type="ECO:0000313" key="5">
    <source>
        <dbReference type="EMBL" id="KDR94496.1"/>
    </source>
</evidence>
<dbReference type="InterPro" id="IPR050812">
    <property type="entry name" value="Preph/Arog_dehydrog"/>
</dbReference>
<dbReference type="Gene3D" id="1.10.3660.10">
    <property type="entry name" value="6-phosphogluconate dehydrogenase C-terminal like domain"/>
    <property type="match status" value="1"/>
</dbReference>
<protein>
    <submittedName>
        <fullName evidence="5">Prephenate dehydrogenase TyrA</fullName>
        <ecNumber evidence="5">1.3.1.12</ecNumber>
    </submittedName>
</protein>
<dbReference type="InterPro" id="IPR008927">
    <property type="entry name" value="6-PGluconate_DH-like_C_sf"/>
</dbReference>
<dbReference type="Gene3D" id="3.40.50.720">
    <property type="entry name" value="NAD(P)-binding Rossmann-like Domain"/>
    <property type="match status" value="1"/>
</dbReference>
<comment type="similarity">
    <text evidence="1">Belongs to the prephenate/arogenate dehydrogenase family.</text>
</comment>
<proteinExistence type="inferred from homology"/>
<accession>A0A069RBS4</accession>
<comment type="pathway">
    <text evidence="3">Amino-acid biosynthesis.</text>
</comment>
<dbReference type="SUPFAM" id="SSF51735">
    <property type="entry name" value="NAD(P)-binding Rossmann-fold domains"/>
    <property type="match status" value="1"/>
</dbReference>
<dbReference type="InterPro" id="IPR036291">
    <property type="entry name" value="NAD(P)-bd_dom_sf"/>
</dbReference>
<dbReference type="GO" id="GO:0008977">
    <property type="term" value="F:prephenate dehydrogenase (NAD+) activity"/>
    <property type="evidence" value="ECO:0007669"/>
    <property type="project" value="UniProtKB-EC"/>
</dbReference>
<gene>
    <name evidence="5" type="primary">tyrA</name>
    <name evidence="5" type="ORF">CLIT_17c00240</name>
</gene>
<evidence type="ECO:0000259" key="4">
    <source>
        <dbReference type="PROSITE" id="PS51176"/>
    </source>
</evidence>
<dbReference type="Proteomes" id="UP000027946">
    <property type="component" value="Unassembled WGS sequence"/>
</dbReference>
<dbReference type="InterPro" id="IPR046826">
    <property type="entry name" value="PDH_N"/>
</dbReference>
<comment type="caution">
    <text evidence="5">The sequence shown here is derived from an EMBL/GenBank/DDBJ whole genome shotgun (WGS) entry which is preliminary data.</text>
</comment>
<name>A0A069RBS4_PEPLI</name>
<evidence type="ECO:0000256" key="1">
    <source>
        <dbReference type="ARBA" id="ARBA00007964"/>
    </source>
</evidence>
<dbReference type="SUPFAM" id="SSF48179">
    <property type="entry name" value="6-phosphogluconate dehydrogenase C-terminal domain-like"/>
    <property type="match status" value="1"/>
</dbReference>
<dbReference type="GO" id="GO:0006571">
    <property type="term" value="P:tyrosine biosynthetic process"/>
    <property type="evidence" value="ECO:0007669"/>
    <property type="project" value="InterPro"/>
</dbReference>
<dbReference type="AlphaFoldDB" id="A0A069RBS4"/>
<dbReference type="EC" id="1.3.1.12" evidence="5"/>
<dbReference type="EMBL" id="JJMM01000017">
    <property type="protein sequence ID" value="KDR94496.1"/>
    <property type="molecule type" value="Genomic_DNA"/>
</dbReference>
<dbReference type="Pfam" id="PF02153">
    <property type="entry name" value="PDH_N"/>
    <property type="match status" value="1"/>
</dbReference>
<dbReference type="InterPro" id="IPR046825">
    <property type="entry name" value="PDH_C"/>
</dbReference>
<evidence type="ECO:0000256" key="3">
    <source>
        <dbReference type="ARBA" id="ARBA00029440"/>
    </source>
</evidence>
<dbReference type="PANTHER" id="PTHR21363:SF0">
    <property type="entry name" value="PREPHENATE DEHYDROGENASE [NADP(+)]"/>
    <property type="match status" value="1"/>
</dbReference>
<evidence type="ECO:0000256" key="2">
    <source>
        <dbReference type="ARBA" id="ARBA00023002"/>
    </source>
</evidence>
<organism evidence="5 6">
    <name type="scientific">Peptoclostridium litorale DSM 5388</name>
    <dbReference type="NCBI Taxonomy" id="1121324"/>
    <lineage>
        <taxon>Bacteria</taxon>
        <taxon>Bacillati</taxon>
        <taxon>Bacillota</taxon>
        <taxon>Clostridia</taxon>
        <taxon>Peptostreptococcales</taxon>
        <taxon>Peptoclostridiaceae</taxon>
        <taxon>Peptoclostridium</taxon>
    </lineage>
</organism>
<dbReference type="STRING" id="1121324.CLIT_17c00240"/>
<dbReference type="Pfam" id="PF20463">
    <property type="entry name" value="PDH_C"/>
    <property type="match status" value="1"/>
</dbReference>
<evidence type="ECO:0000313" key="6">
    <source>
        <dbReference type="Proteomes" id="UP000027946"/>
    </source>
</evidence>
<sequence>MRECDFSIGRFEDIAIVGLGVIGGSIGGALMQKGFENVWGIDIDQGIIDTGVKRGLVSGGSTEAGEIIPKADLVIICLYPHDTVEFIKSHMDIFKKGAVITDVSGIKEGLIDQIESIMRSDLEFVGGHPMAGSESQGVNHAYSSMFEGANYIITPCKSNTKRAIMKVEALAGQIGCTNITRLSPGEHDRAIAFTSHMPHIVALALMSMGSPECLKDFMGTSFKDATRVAQINSRLWGELFMENKENVAHQIQKMQESMEVIKQAIINSDESELEKIMDTASARRGEIC</sequence>
<dbReference type="eggNOG" id="COG0287">
    <property type="taxonomic scope" value="Bacteria"/>
</dbReference>
<dbReference type="RefSeq" id="WP_038266820.1">
    <property type="nucleotide sequence ID" value="NZ_JJMM01000017.1"/>
</dbReference>
<dbReference type="InterPro" id="IPR003099">
    <property type="entry name" value="Prephen_DH"/>
</dbReference>
<dbReference type="PROSITE" id="PS51176">
    <property type="entry name" value="PDH_ADH"/>
    <property type="match status" value="1"/>
</dbReference>
<reference evidence="5 6" key="1">
    <citation type="submission" date="2014-03" db="EMBL/GenBank/DDBJ databases">
        <title>Genome sequence of Clostridium litorale W6, DSM 5388.</title>
        <authorList>
            <person name="Poehlein A."/>
            <person name="Jagirdar A."/>
            <person name="Khonsari B."/>
            <person name="Chibani C.M."/>
            <person name="Gutierrez Gutierrez D.A."/>
            <person name="Davydova E."/>
            <person name="Alghaithi H.S."/>
            <person name="Nair K.P."/>
            <person name="Dhamotharan K."/>
            <person name="Chandran L."/>
            <person name="G W."/>
            <person name="Daniel R."/>
        </authorList>
    </citation>
    <scope>NUCLEOTIDE SEQUENCE [LARGE SCALE GENOMIC DNA]</scope>
    <source>
        <strain evidence="5 6">W6</strain>
    </source>
</reference>
<feature type="domain" description="Prephenate/arogenate dehydrogenase" evidence="4">
    <location>
        <begin position="12"/>
        <end position="288"/>
    </location>
</feature>
<keyword evidence="2 5" id="KW-0560">Oxidoreductase</keyword>
<dbReference type="GO" id="GO:0070403">
    <property type="term" value="F:NAD+ binding"/>
    <property type="evidence" value="ECO:0007669"/>
    <property type="project" value="InterPro"/>
</dbReference>
<dbReference type="GO" id="GO:0004665">
    <property type="term" value="F:prephenate dehydrogenase (NADP+) activity"/>
    <property type="evidence" value="ECO:0007669"/>
    <property type="project" value="InterPro"/>
</dbReference>